<keyword evidence="2" id="KW-0121">Carboxypeptidase</keyword>
<dbReference type="EC" id="3.4.13.22" evidence="2"/>
<proteinExistence type="predicted"/>
<dbReference type="PANTHER" id="PTHR34385">
    <property type="entry name" value="D-ALANYL-D-ALANINE CARBOXYPEPTIDASE"/>
    <property type="match status" value="1"/>
</dbReference>
<accession>A0ABT9U9B7</accession>
<gene>
    <name evidence="2" type="ORF">J2T15_004245</name>
</gene>
<keyword evidence="2" id="KW-0224">Dipeptidase</keyword>
<feature type="domain" description="D-alanyl-D-alanine carboxypeptidase-like core" evidence="1">
    <location>
        <begin position="57"/>
        <end position="181"/>
    </location>
</feature>
<dbReference type="Pfam" id="PF02557">
    <property type="entry name" value="VanY"/>
    <property type="match status" value="1"/>
</dbReference>
<dbReference type="Gene3D" id="3.30.200.180">
    <property type="match status" value="1"/>
</dbReference>
<dbReference type="InterPro" id="IPR052179">
    <property type="entry name" value="DD-CPase-like"/>
</dbReference>
<dbReference type="InterPro" id="IPR003709">
    <property type="entry name" value="VanY-like_core_dom"/>
</dbReference>
<keyword evidence="2" id="KW-0645">Protease</keyword>
<dbReference type="GO" id="GO:0160237">
    <property type="term" value="F:D-Ala-D-Ala dipeptidase activity"/>
    <property type="evidence" value="ECO:0007669"/>
    <property type="project" value="UniProtKB-EC"/>
</dbReference>
<sequence length="268" mass="29766">MTHTTIVSLDSTFIHAGPIVLVNGEHPVIAPPLASSLIPVASVPSASAEERQPLLERTCLRQLEAWLAASGASGSIGIVSGYRTREQQQQIYERSLAENGFAFTSSYVALPNRSEHQTGLAVDLSELADNVDYIRPSLPDHGVFAAFKRMAASFGFIQRYKEGFESMTGIACEPWHYRYVGAPHSLIMERHNWCLEQYIAVMRRFTADNPYEHWSDGTLTAEVYYAKASETPETTIPIGNAISRHEWSGNNSDGFIVTVWRGQEQMLS</sequence>
<keyword evidence="3" id="KW-1185">Reference proteome</keyword>
<dbReference type="SUPFAM" id="SSF55166">
    <property type="entry name" value="Hedgehog/DD-peptidase"/>
    <property type="match status" value="1"/>
</dbReference>
<protein>
    <submittedName>
        <fullName evidence="2">D-alanyl-D-alanine dipeptidase/carboxypeptidase</fullName>
        <ecNumber evidence="2">3.4.13.22</ecNumber>
        <ecNumber evidence="2">3.4.16.4</ecNumber>
    </submittedName>
</protein>
<dbReference type="Proteomes" id="UP001229346">
    <property type="component" value="Unassembled WGS sequence"/>
</dbReference>
<dbReference type="EC" id="3.4.16.4" evidence="2"/>
<reference evidence="2 3" key="1">
    <citation type="submission" date="2023-07" db="EMBL/GenBank/DDBJ databases">
        <title>Sorghum-associated microbial communities from plants grown in Nebraska, USA.</title>
        <authorList>
            <person name="Schachtman D."/>
        </authorList>
    </citation>
    <scope>NUCLEOTIDE SEQUENCE [LARGE SCALE GENOMIC DNA]</scope>
    <source>
        <strain evidence="2 3">CC482</strain>
    </source>
</reference>
<dbReference type="RefSeq" id="WP_307206164.1">
    <property type="nucleotide sequence ID" value="NZ_JAUSST010000006.1"/>
</dbReference>
<dbReference type="Gene3D" id="3.30.1380.10">
    <property type="match status" value="1"/>
</dbReference>
<comment type="caution">
    <text evidence="2">The sequence shown here is derived from an EMBL/GenBank/DDBJ whole genome shotgun (WGS) entry which is preliminary data.</text>
</comment>
<name>A0ABT9U9B7_PAEHA</name>
<evidence type="ECO:0000313" key="3">
    <source>
        <dbReference type="Proteomes" id="UP001229346"/>
    </source>
</evidence>
<evidence type="ECO:0000259" key="1">
    <source>
        <dbReference type="Pfam" id="PF02557"/>
    </source>
</evidence>
<organism evidence="2 3">
    <name type="scientific">Paenibacillus harenae</name>
    <dbReference type="NCBI Taxonomy" id="306543"/>
    <lineage>
        <taxon>Bacteria</taxon>
        <taxon>Bacillati</taxon>
        <taxon>Bacillota</taxon>
        <taxon>Bacilli</taxon>
        <taxon>Bacillales</taxon>
        <taxon>Paenibacillaceae</taxon>
        <taxon>Paenibacillus</taxon>
    </lineage>
</organism>
<dbReference type="EMBL" id="JAUSSU010000008">
    <property type="protein sequence ID" value="MDQ0114789.1"/>
    <property type="molecule type" value="Genomic_DNA"/>
</dbReference>
<dbReference type="InterPro" id="IPR009045">
    <property type="entry name" value="Zn_M74/Hedgehog-like"/>
</dbReference>
<dbReference type="GO" id="GO:0009002">
    <property type="term" value="F:serine-type D-Ala-D-Ala carboxypeptidase activity"/>
    <property type="evidence" value="ECO:0007669"/>
    <property type="project" value="UniProtKB-EC"/>
</dbReference>
<dbReference type="PANTHER" id="PTHR34385:SF1">
    <property type="entry name" value="PEPTIDOGLYCAN L-ALANYL-D-GLUTAMATE ENDOPEPTIDASE CWLK"/>
    <property type="match status" value="1"/>
</dbReference>
<keyword evidence="2" id="KW-0378">Hydrolase</keyword>
<evidence type="ECO:0000313" key="2">
    <source>
        <dbReference type="EMBL" id="MDQ0114789.1"/>
    </source>
</evidence>